<dbReference type="AlphaFoldDB" id="D4DR09"/>
<evidence type="ECO:0000313" key="4">
    <source>
        <dbReference type="Proteomes" id="UP000031392"/>
    </source>
</evidence>
<dbReference type="STRING" id="546263.NELON_03910"/>
<reference evidence="2 3" key="1">
    <citation type="submission" date="2010-02" db="EMBL/GenBank/DDBJ databases">
        <authorList>
            <person name="Weinstock G."/>
            <person name="Sodergren E."/>
            <person name="Clifton S."/>
            <person name="Fulton L."/>
            <person name="Fulton B."/>
            <person name="Courtney L."/>
            <person name="Fronick C."/>
            <person name="Harrison M."/>
            <person name="Strong C."/>
            <person name="Farmer C."/>
            <person name="Delahaunty K."/>
            <person name="Markovic C."/>
            <person name="Hall O."/>
            <person name="Minx P."/>
            <person name="Tomlinson C."/>
            <person name="Mitreva M."/>
            <person name="Nelson J."/>
            <person name="Hou S."/>
            <person name="Wollam A."/>
            <person name="Pepin K.H."/>
            <person name="Johnson M."/>
            <person name="Bhonagiri V."/>
            <person name="Zhang X."/>
            <person name="Suruliraj S."/>
            <person name="Warren W."/>
            <person name="Chinwalla A."/>
            <person name="Mardis E.R."/>
            <person name="Wilson R.K."/>
        </authorList>
    </citation>
    <scope>NUCLEOTIDE SEQUENCE [LARGE SCALE GENOMIC DNA]</scope>
    <source>
        <strain evidence="2 3">ATCC 29315</strain>
    </source>
</reference>
<dbReference type="PATRIC" id="fig|546263.7.peg.825"/>
<evidence type="ECO:0000313" key="1">
    <source>
        <dbReference type="EMBL" id="AJE18114.1"/>
    </source>
</evidence>
<reference evidence="4" key="2">
    <citation type="submission" date="2014-05" db="EMBL/GenBank/DDBJ databases">
        <title>Complete Genome sequence of Neisseria elongata subsp. glycolytica.</title>
        <authorList>
            <person name="Veyrier F.J."/>
            <person name="Taha M.-K."/>
        </authorList>
    </citation>
    <scope>NUCLEOTIDE SEQUENCE [LARGE SCALE GENOMIC DNA]</scope>
    <source>
        <strain evidence="4">ATCC 29315</strain>
    </source>
</reference>
<dbReference type="Proteomes" id="UP000031392">
    <property type="component" value="Chromosome"/>
</dbReference>
<protein>
    <recommendedName>
        <fullName evidence="5">DUF2625 domain-containing protein</fullName>
    </recommendedName>
</protein>
<evidence type="ECO:0000313" key="3">
    <source>
        <dbReference type="Proteomes" id="UP000005536"/>
    </source>
</evidence>
<dbReference type="KEGG" id="nel:NELON_03910"/>
<accession>D4DR09</accession>
<gene>
    <name evidence="2" type="ORF">NEIELOOT_01502</name>
    <name evidence="1" type="ORF">NELON_03910</name>
</gene>
<evidence type="ECO:0008006" key="5">
    <source>
        <dbReference type="Google" id="ProtNLM"/>
    </source>
</evidence>
<sequence length="225" mass="24806">MKTLSDLINTTDPAWPLIQEWLAEATNPVEILPRNPAAAEAELLKTQVTTRSVMGAVVYETGGILIDHGWLRILGSGSAKLPRGLGSWNIGRTQSEPAAPAPYYLIADDAAGGYFAINGGGLDGTPGNVFYLPPDTLEWEDCELDYTDFLNWAFSGDLALFYENVRWTGWQKEAAALGGDSVYNFFPPLWTEKRAEADIEQTSRRVIPITEHYAVTLDILRQLAE</sequence>
<dbReference type="Pfam" id="PF10946">
    <property type="entry name" value="DUF2625"/>
    <property type="match status" value="1"/>
</dbReference>
<dbReference type="NCBIfam" id="NF008498">
    <property type="entry name" value="PRK11408.1-5"/>
    <property type="match status" value="1"/>
</dbReference>
<dbReference type="RefSeq" id="WP_003772175.1">
    <property type="nucleotide sequence ID" value="NZ_CP007726.1"/>
</dbReference>
<dbReference type="EMBL" id="CP007726">
    <property type="protein sequence ID" value="AJE18114.1"/>
    <property type="molecule type" value="Genomic_DNA"/>
</dbReference>
<evidence type="ECO:0000313" key="2">
    <source>
        <dbReference type="EMBL" id="EFE49757.1"/>
    </source>
</evidence>
<reference evidence="1 4" key="3">
    <citation type="journal article" date="2015" name="PLoS Genet.">
        <title>Common Cell Shape Evolution of Two Nasopharyngeal Pathogens.</title>
        <authorList>
            <person name="Veyrier F.J."/>
            <person name="Biais N."/>
            <person name="Morales P."/>
            <person name="Belkacem N."/>
            <person name="Guilhen C."/>
            <person name="Ranjeva S."/>
            <person name="Sismeiro O."/>
            <person name="Pehau-Arnaudet G."/>
            <person name="Rocha E.P."/>
            <person name="Werts C."/>
            <person name="Taha M.K."/>
            <person name="Boneca I.G."/>
        </authorList>
    </citation>
    <scope>NUCLEOTIDE SEQUENCE [LARGE SCALE GENOMIC DNA]</scope>
    <source>
        <strain evidence="1 4">ATCC 29315</strain>
    </source>
</reference>
<proteinExistence type="predicted"/>
<dbReference type="Proteomes" id="UP000005536">
    <property type="component" value="Unassembled WGS sequence"/>
</dbReference>
<organism evidence="2 3">
    <name type="scientific">Neisseria elongata subsp. glycolytica ATCC 29315</name>
    <dbReference type="NCBI Taxonomy" id="546263"/>
    <lineage>
        <taxon>Bacteria</taxon>
        <taxon>Pseudomonadati</taxon>
        <taxon>Pseudomonadota</taxon>
        <taxon>Betaproteobacteria</taxon>
        <taxon>Neisseriales</taxon>
        <taxon>Neisseriaceae</taxon>
        <taxon>Neisseria</taxon>
    </lineage>
</organism>
<dbReference type="HOGENOM" id="CLU_071055_0_0_4"/>
<name>D4DR09_NEIEG</name>
<keyword evidence="4" id="KW-1185">Reference proteome</keyword>
<dbReference type="EMBL" id="ADBF01000042">
    <property type="protein sequence ID" value="EFE49757.1"/>
    <property type="molecule type" value="Genomic_DNA"/>
</dbReference>
<dbReference type="InterPro" id="IPR021239">
    <property type="entry name" value="DUF2625"/>
</dbReference>